<evidence type="ECO:0000256" key="2">
    <source>
        <dbReference type="SAM" id="Coils"/>
    </source>
</evidence>
<evidence type="ECO:0000256" key="3">
    <source>
        <dbReference type="SAM" id="MobiDB-lite"/>
    </source>
</evidence>
<dbReference type="InterPro" id="IPR058647">
    <property type="entry name" value="BSH_CzcB-like"/>
</dbReference>
<evidence type="ECO:0000259" key="5">
    <source>
        <dbReference type="Pfam" id="PF25954"/>
    </source>
</evidence>
<dbReference type="PANTHER" id="PTHR30469:SF15">
    <property type="entry name" value="HLYD FAMILY OF SECRETION PROTEINS"/>
    <property type="match status" value="1"/>
</dbReference>
<evidence type="ECO:0000256" key="1">
    <source>
        <dbReference type="ARBA" id="ARBA00009477"/>
    </source>
</evidence>
<dbReference type="PANTHER" id="PTHR30469">
    <property type="entry name" value="MULTIDRUG RESISTANCE PROTEIN MDTA"/>
    <property type="match status" value="1"/>
</dbReference>
<evidence type="ECO:0000256" key="4">
    <source>
        <dbReference type="SAM" id="Phobius"/>
    </source>
</evidence>
<feature type="compositionally biased region" description="Basic and acidic residues" evidence="3">
    <location>
        <begin position="1"/>
        <end position="10"/>
    </location>
</feature>
<dbReference type="AlphaFoldDB" id="A0A399JB73"/>
<dbReference type="Gene3D" id="2.40.30.170">
    <property type="match status" value="1"/>
</dbReference>
<keyword evidence="2" id="KW-0175">Coiled coil</keyword>
<gene>
    <name evidence="7" type="ORF">DL237_04140</name>
</gene>
<dbReference type="InterPro" id="IPR058792">
    <property type="entry name" value="Beta-barrel_RND_2"/>
</dbReference>
<sequence>MVSEKPDTVGKPDWALSGRERKAAERAKAGLPPRKRRGWLIVIVLVLIAAAALWWMRSPSATPDAEQAEAGTTQTSADVVVMQIMPSELMTIEPRLLRETVKVTGSLAPQRQLHLSAEVSGRVEDVTGREGDAVQAGQELIQIDIETLTNQLEQQRASAEATRAQLRLAQNQLERTQSLVNRGLTPSSELEAGQANVDQLAASLAAQEKQVESAENSLGHARVTAPFDAMISERSVDPGAYVGIGSALMSLVDLSHLEFEATVPVRYAASVKRGLEVELTVEGVGSVQFQGAVERINPVAISGSRMLPIYVGIDNSDGLLRGGMFASGRLVLEEKPQAIGVPYDAVYTDDAGRYVFKRDGDTVIRQAVEVAREWDGGRIVEIASGLAPGDVIISQPLQQLRAGASISVVGE</sequence>
<feature type="region of interest" description="Disordered" evidence="3">
    <location>
        <begin position="1"/>
        <end position="29"/>
    </location>
</feature>
<dbReference type="SUPFAM" id="SSF111369">
    <property type="entry name" value="HlyD-like secretion proteins"/>
    <property type="match status" value="1"/>
</dbReference>
<comment type="caution">
    <text evidence="7">The sequence shown here is derived from an EMBL/GenBank/DDBJ whole genome shotgun (WGS) entry which is preliminary data.</text>
</comment>
<keyword evidence="4" id="KW-0812">Transmembrane</keyword>
<feature type="coiled-coil region" evidence="2">
    <location>
        <begin position="145"/>
        <end position="217"/>
    </location>
</feature>
<name>A0A399JB73_9RHOB</name>
<feature type="domain" description="CusB-like beta-barrel" evidence="5">
    <location>
        <begin position="260"/>
        <end position="330"/>
    </location>
</feature>
<feature type="domain" description="CzcB-like barrel-sandwich hybrid" evidence="6">
    <location>
        <begin position="112"/>
        <end position="251"/>
    </location>
</feature>
<dbReference type="Pfam" id="PF25973">
    <property type="entry name" value="BSH_CzcB"/>
    <property type="match status" value="1"/>
</dbReference>
<dbReference type="Gene3D" id="2.40.50.100">
    <property type="match status" value="1"/>
</dbReference>
<accession>A0A399JB73</accession>
<evidence type="ECO:0000313" key="7">
    <source>
        <dbReference type="EMBL" id="RII39896.1"/>
    </source>
</evidence>
<reference evidence="7 8" key="1">
    <citation type="submission" date="2018-08" db="EMBL/GenBank/DDBJ databases">
        <title>Pseudooceanicola sediminis CY03 in the family Rhodobacteracea.</title>
        <authorList>
            <person name="Zhang Y.-J."/>
        </authorList>
    </citation>
    <scope>NUCLEOTIDE SEQUENCE [LARGE SCALE GENOMIC DNA]</scope>
    <source>
        <strain evidence="7 8">CY03</strain>
    </source>
</reference>
<keyword evidence="4" id="KW-0472">Membrane</keyword>
<feature type="compositionally biased region" description="Basic and acidic residues" evidence="3">
    <location>
        <begin position="18"/>
        <end position="28"/>
    </location>
</feature>
<dbReference type="GO" id="GO:1990281">
    <property type="term" value="C:efflux pump complex"/>
    <property type="evidence" value="ECO:0007669"/>
    <property type="project" value="TreeGrafter"/>
</dbReference>
<evidence type="ECO:0000313" key="8">
    <source>
        <dbReference type="Proteomes" id="UP000265848"/>
    </source>
</evidence>
<dbReference type="InterPro" id="IPR006143">
    <property type="entry name" value="RND_pump_MFP"/>
</dbReference>
<evidence type="ECO:0000259" key="6">
    <source>
        <dbReference type="Pfam" id="PF25973"/>
    </source>
</evidence>
<dbReference type="OrthoDB" id="9806939at2"/>
<dbReference type="Gene3D" id="1.10.287.470">
    <property type="entry name" value="Helix hairpin bin"/>
    <property type="match status" value="1"/>
</dbReference>
<dbReference type="EMBL" id="QWJJ01000003">
    <property type="protein sequence ID" value="RII39896.1"/>
    <property type="molecule type" value="Genomic_DNA"/>
</dbReference>
<feature type="transmembrane region" description="Helical" evidence="4">
    <location>
        <begin position="38"/>
        <end position="56"/>
    </location>
</feature>
<protein>
    <submittedName>
        <fullName evidence="7">Efflux RND transporter periplasmic adaptor subunit</fullName>
    </submittedName>
</protein>
<organism evidence="7 8">
    <name type="scientific">Pseudooceanicola sediminis</name>
    <dbReference type="NCBI Taxonomy" id="2211117"/>
    <lineage>
        <taxon>Bacteria</taxon>
        <taxon>Pseudomonadati</taxon>
        <taxon>Pseudomonadota</taxon>
        <taxon>Alphaproteobacteria</taxon>
        <taxon>Rhodobacterales</taxon>
        <taxon>Paracoccaceae</taxon>
        <taxon>Pseudooceanicola</taxon>
    </lineage>
</organism>
<proteinExistence type="inferred from homology"/>
<keyword evidence="4" id="KW-1133">Transmembrane helix</keyword>
<dbReference type="Proteomes" id="UP000265848">
    <property type="component" value="Unassembled WGS sequence"/>
</dbReference>
<dbReference type="Pfam" id="PF25954">
    <property type="entry name" value="Beta-barrel_RND_2"/>
    <property type="match status" value="1"/>
</dbReference>
<dbReference type="GO" id="GO:0015562">
    <property type="term" value="F:efflux transmembrane transporter activity"/>
    <property type="evidence" value="ECO:0007669"/>
    <property type="project" value="TreeGrafter"/>
</dbReference>
<comment type="similarity">
    <text evidence="1">Belongs to the membrane fusion protein (MFP) (TC 8.A.1) family.</text>
</comment>
<keyword evidence="8" id="KW-1185">Reference proteome</keyword>
<dbReference type="NCBIfam" id="TIGR01730">
    <property type="entry name" value="RND_mfp"/>
    <property type="match status" value="1"/>
</dbReference>
<dbReference type="RefSeq" id="WP_119397776.1">
    <property type="nucleotide sequence ID" value="NZ_QWJJ01000003.1"/>
</dbReference>
<dbReference type="Gene3D" id="2.40.420.20">
    <property type="match status" value="1"/>
</dbReference>